<evidence type="ECO:0000313" key="1">
    <source>
        <dbReference type="EMBL" id="OFJ55634.1"/>
    </source>
</evidence>
<proteinExistence type="predicted"/>
<dbReference type="AlphaFoldDB" id="A0A1E8QC81"/>
<reference evidence="1 2" key="1">
    <citation type="submission" date="2016-09" db="EMBL/GenBank/DDBJ databases">
        <title>genome sequence of Mycobacterium sp. 739 SCH.</title>
        <authorList>
            <person name="Greninger A.L."/>
            <person name="Qin X."/>
            <person name="Jerome K."/>
            <person name="Vora S."/>
            <person name="Quinn K."/>
        </authorList>
    </citation>
    <scope>NUCLEOTIDE SEQUENCE [LARGE SCALE GENOMIC DNA]</scope>
    <source>
        <strain evidence="1 2">SCH</strain>
    </source>
</reference>
<dbReference type="EMBL" id="MCHX01000002">
    <property type="protein sequence ID" value="OFJ55634.1"/>
    <property type="molecule type" value="Genomic_DNA"/>
</dbReference>
<protein>
    <submittedName>
        <fullName evidence="1">Uncharacterized protein</fullName>
    </submittedName>
</protein>
<keyword evidence="2" id="KW-1185">Reference proteome</keyword>
<gene>
    <name evidence="1" type="ORF">BEL07_01175</name>
</gene>
<sequence length="85" mass="9528">MNLTELAKALELINMPSRVVALGGQAKNCWCIQQEDGGTWEVFWMERGNELNLVRLDAESDACFQLLGRLAYTQLATKAIGRLEN</sequence>
<evidence type="ECO:0000313" key="2">
    <source>
        <dbReference type="Proteomes" id="UP000178953"/>
    </source>
</evidence>
<dbReference type="Proteomes" id="UP000178953">
    <property type="component" value="Unassembled WGS sequence"/>
</dbReference>
<name>A0A1E8QC81_9MYCO</name>
<accession>A0A1E8QC81</accession>
<organism evidence="1 2">
    <name type="scientific">Mycolicibacterium grossiae</name>
    <dbReference type="NCBI Taxonomy" id="1552759"/>
    <lineage>
        <taxon>Bacteria</taxon>
        <taxon>Bacillati</taxon>
        <taxon>Actinomycetota</taxon>
        <taxon>Actinomycetes</taxon>
        <taxon>Mycobacteriales</taxon>
        <taxon>Mycobacteriaceae</taxon>
        <taxon>Mycolicibacterium</taxon>
    </lineage>
</organism>
<comment type="caution">
    <text evidence="1">The sequence shown here is derived from an EMBL/GenBank/DDBJ whole genome shotgun (WGS) entry which is preliminary data.</text>
</comment>